<feature type="domain" description="MASE1" evidence="8">
    <location>
        <begin position="20"/>
        <end position="292"/>
    </location>
</feature>
<feature type="transmembrane region" description="Helical" evidence="7">
    <location>
        <begin position="264"/>
        <end position="285"/>
    </location>
</feature>
<feature type="transmembrane region" description="Helical" evidence="7">
    <location>
        <begin position="85"/>
        <end position="104"/>
    </location>
</feature>
<evidence type="ECO:0000313" key="10">
    <source>
        <dbReference type="Proteomes" id="UP001223144"/>
    </source>
</evidence>
<accession>A0ABT6HSS2</accession>
<dbReference type="RefSeq" id="WP_279929823.1">
    <property type="nucleotide sequence ID" value="NZ_JARWBG010000023.1"/>
</dbReference>
<dbReference type="Pfam" id="PF05231">
    <property type="entry name" value="MASE1"/>
    <property type="match status" value="1"/>
</dbReference>
<evidence type="ECO:0000256" key="3">
    <source>
        <dbReference type="ARBA" id="ARBA00022692"/>
    </source>
</evidence>
<name>A0ABT6HSS2_9ACTN</name>
<sequence>MTVARRDTLRRGATAALQIVAVAALYYASGKLGLLQQLVRGQVTPLWPPTGIALTGLLLIGPRVWPGIALGALLVNLPLGPSAPVVLAIATGNTLAPLCSYALLRRTGFRIRMNRFQDALALVFLGGFTGMLISATVGSTMLHLAQALPTETFWPTWWVWWTGDAMGVLLVTPVLLVLRSARRPKHIPPSRWAEGALLAAATAAFGLLLLETAPASLLFLGFPLLTWAAFRFQQPGAAPCALALSTFAVLAATRETGPFAGHSLLADMISLQAFNGAAALTALLLSATIAERNQTQAEIEEAVRRLSEMVSRSAPDVGGPPLPEAQSDEDEDGGQTRPP</sequence>
<evidence type="ECO:0000256" key="1">
    <source>
        <dbReference type="ARBA" id="ARBA00004651"/>
    </source>
</evidence>
<proteinExistence type="predicted"/>
<keyword evidence="5 7" id="KW-0472">Membrane</keyword>
<keyword evidence="4 7" id="KW-1133">Transmembrane helix</keyword>
<feature type="region of interest" description="Disordered" evidence="6">
    <location>
        <begin position="308"/>
        <end position="339"/>
    </location>
</feature>
<keyword evidence="2" id="KW-1003">Cell membrane</keyword>
<dbReference type="InterPro" id="IPR007895">
    <property type="entry name" value="MASE1"/>
</dbReference>
<evidence type="ECO:0000256" key="6">
    <source>
        <dbReference type="SAM" id="MobiDB-lite"/>
    </source>
</evidence>
<feature type="transmembrane region" description="Helical" evidence="7">
    <location>
        <begin position="116"/>
        <end position="137"/>
    </location>
</feature>
<feature type="transmembrane region" description="Helical" evidence="7">
    <location>
        <begin position="15"/>
        <end position="34"/>
    </location>
</feature>
<gene>
    <name evidence="9" type="ORF">QCN29_20375</name>
</gene>
<protein>
    <submittedName>
        <fullName evidence="9">MASE1 domain-containing protein</fullName>
    </submittedName>
</protein>
<feature type="transmembrane region" description="Helical" evidence="7">
    <location>
        <begin position="157"/>
        <end position="177"/>
    </location>
</feature>
<evidence type="ECO:0000259" key="8">
    <source>
        <dbReference type="Pfam" id="PF05231"/>
    </source>
</evidence>
<comment type="caution">
    <text evidence="9">The sequence shown here is derived from an EMBL/GenBank/DDBJ whole genome shotgun (WGS) entry which is preliminary data.</text>
</comment>
<keyword evidence="10" id="KW-1185">Reference proteome</keyword>
<evidence type="ECO:0000256" key="5">
    <source>
        <dbReference type="ARBA" id="ARBA00023136"/>
    </source>
</evidence>
<reference evidence="9 10" key="1">
    <citation type="submission" date="2023-04" db="EMBL/GenBank/DDBJ databases">
        <title>Streptomyces chengmaiensis sp. nov. isolated from the stem of mangrove plant in Hainan.</title>
        <authorList>
            <person name="Huang X."/>
            <person name="Zhou S."/>
            <person name="Chu X."/>
            <person name="Xie Y."/>
            <person name="Lin Y."/>
        </authorList>
    </citation>
    <scope>NUCLEOTIDE SEQUENCE [LARGE SCALE GENOMIC DNA]</scope>
    <source>
        <strain evidence="9 10">HNM0663</strain>
    </source>
</reference>
<evidence type="ECO:0000256" key="4">
    <source>
        <dbReference type="ARBA" id="ARBA00022989"/>
    </source>
</evidence>
<organism evidence="9 10">
    <name type="scientific">Streptomyces chengmaiensis</name>
    <dbReference type="NCBI Taxonomy" id="3040919"/>
    <lineage>
        <taxon>Bacteria</taxon>
        <taxon>Bacillati</taxon>
        <taxon>Actinomycetota</taxon>
        <taxon>Actinomycetes</taxon>
        <taxon>Kitasatosporales</taxon>
        <taxon>Streptomycetaceae</taxon>
        <taxon>Streptomyces</taxon>
    </lineage>
</organism>
<evidence type="ECO:0000313" key="9">
    <source>
        <dbReference type="EMBL" id="MDH2391104.1"/>
    </source>
</evidence>
<keyword evidence="3 7" id="KW-0812">Transmembrane</keyword>
<feature type="transmembrane region" description="Helical" evidence="7">
    <location>
        <begin position="197"/>
        <end position="230"/>
    </location>
</feature>
<evidence type="ECO:0000256" key="7">
    <source>
        <dbReference type="SAM" id="Phobius"/>
    </source>
</evidence>
<evidence type="ECO:0000256" key="2">
    <source>
        <dbReference type="ARBA" id="ARBA00022475"/>
    </source>
</evidence>
<dbReference type="Proteomes" id="UP001223144">
    <property type="component" value="Unassembled WGS sequence"/>
</dbReference>
<comment type="subcellular location">
    <subcellularLocation>
        <location evidence="1">Cell membrane</location>
        <topology evidence="1">Multi-pass membrane protein</topology>
    </subcellularLocation>
</comment>
<dbReference type="EMBL" id="JARWBG010000023">
    <property type="protein sequence ID" value="MDH2391104.1"/>
    <property type="molecule type" value="Genomic_DNA"/>
</dbReference>